<dbReference type="InterPro" id="IPR036477">
    <property type="entry name" value="Formyl_transf_N_sf"/>
</dbReference>
<dbReference type="InterPro" id="IPR002376">
    <property type="entry name" value="Formyl_transf_N"/>
</dbReference>
<feature type="binding site" evidence="8">
    <location>
        <begin position="128"/>
        <end position="131"/>
    </location>
    <ligand>
        <name>(6S)-5,6,7,8-tetrahydrofolate</name>
        <dbReference type="ChEBI" id="CHEBI:57453"/>
    </ligand>
</feature>
<dbReference type="STRING" id="494016.SAMN04487965_1950"/>
<dbReference type="SUPFAM" id="SSF53328">
    <property type="entry name" value="Formyltransferase"/>
    <property type="match status" value="1"/>
</dbReference>
<evidence type="ECO:0000256" key="2">
    <source>
        <dbReference type="ARBA" id="ARBA00010699"/>
    </source>
</evidence>
<dbReference type="Pfam" id="PF00551">
    <property type="entry name" value="Formyl_trans_N"/>
    <property type="match status" value="1"/>
</dbReference>
<dbReference type="GO" id="GO:0004479">
    <property type="term" value="F:methionyl-tRNA formyltransferase activity"/>
    <property type="evidence" value="ECO:0007669"/>
    <property type="project" value="UniProtKB-UniRule"/>
</dbReference>
<evidence type="ECO:0000256" key="8">
    <source>
        <dbReference type="HAMAP-Rule" id="MF_00182"/>
    </source>
</evidence>
<dbReference type="PANTHER" id="PTHR11138">
    <property type="entry name" value="METHIONYL-TRNA FORMYLTRANSFERASE"/>
    <property type="match status" value="1"/>
</dbReference>
<gene>
    <name evidence="8" type="primary">fmt</name>
    <name evidence="11" type="ORF">SAMN04487965_1950</name>
</gene>
<dbReference type="AlphaFoldDB" id="A0A1M5ARN6"/>
<evidence type="ECO:0000256" key="5">
    <source>
        <dbReference type="ARBA" id="ARBA00022679"/>
    </source>
</evidence>
<evidence type="ECO:0000313" key="12">
    <source>
        <dbReference type="Proteomes" id="UP000184170"/>
    </source>
</evidence>
<comment type="function">
    <text evidence="1 8">Attaches a formyl group to the free amino group of methionyl-tRNA(fMet). The formyl group appears to play a dual role in the initiator identity of N-formylmethionyl-tRNA by promoting its recognition by IF2 and preventing the misappropriation of this tRNA by the elongation apparatus.</text>
</comment>
<name>A0A1M5ARN6_9GAMM</name>
<dbReference type="InterPro" id="IPR044135">
    <property type="entry name" value="Met-tRNA-FMT_C"/>
</dbReference>
<evidence type="ECO:0000256" key="3">
    <source>
        <dbReference type="ARBA" id="ARBA00012261"/>
    </source>
</evidence>
<protein>
    <recommendedName>
        <fullName evidence="4 8">Methionyl-tRNA formyltransferase</fullName>
        <ecNumber evidence="3 8">2.1.2.9</ecNumber>
    </recommendedName>
</protein>
<dbReference type="FunFam" id="3.40.50.170:FF:000003">
    <property type="entry name" value="Methionyl-tRNA formyltransferase"/>
    <property type="match status" value="1"/>
</dbReference>
<dbReference type="Pfam" id="PF02911">
    <property type="entry name" value="Formyl_trans_C"/>
    <property type="match status" value="1"/>
</dbReference>
<dbReference type="HAMAP" id="MF_00182">
    <property type="entry name" value="Formyl_trans"/>
    <property type="match status" value="1"/>
</dbReference>
<dbReference type="EMBL" id="FQVA01000001">
    <property type="protein sequence ID" value="SHF32913.1"/>
    <property type="molecule type" value="Genomic_DNA"/>
</dbReference>
<sequence length="335" mass="36374">MTRRRILRRLFHTESMTQPLNIIFAGTPDFAAVHLQTLLDSEHNVIAVYTQPDRPAGRGKKLLASPVKQLAQQQAIPVYQPVSLRDEQAQAELAALQADIMVVVAYGLILPQSVLDTPRLGCVNVHASLLPRWRGAAPIQRAIEAGDAESGVAIMQMEAGLDTGPVLVESRCAITPADTGGSLHDKLAELGGPALLEALRQLAAGAATPQIQDDSRANYADKISKEQARIDWQRPAEELHRQIRAFNPFPVCWTTYADSKGEQRLRIYSAQLERGCHGDTPGTIIGADNEGILVACGREALRLQLLQLPGKKALPAAEILKGYRELFAPGTQLGL</sequence>
<proteinExistence type="inferred from homology"/>
<keyword evidence="12" id="KW-1185">Reference proteome</keyword>
<dbReference type="Proteomes" id="UP000184170">
    <property type="component" value="Unassembled WGS sequence"/>
</dbReference>
<dbReference type="InterPro" id="IPR037022">
    <property type="entry name" value="Formyl_trans_C_sf"/>
</dbReference>
<keyword evidence="6 8" id="KW-0648">Protein biosynthesis</keyword>
<comment type="similarity">
    <text evidence="2 8">Belongs to the Fmt family.</text>
</comment>
<accession>A0A1M5ARN6</accession>
<organism evidence="11 12">
    <name type="scientific">Microbulbifer donghaiensis</name>
    <dbReference type="NCBI Taxonomy" id="494016"/>
    <lineage>
        <taxon>Bacteria</taxon>
        <taxon>Pseudomonadati</taxon>
        <taxon>Pseudomonadota</taxon>
        <taxon>Gammaproteobacteria</taxon>
        <taxon>Cellvibrionales</taxon>
        <taxon>Microbulbiferaceae</taxon>
        <taxon>Microbulbifer</taxon>
    </lineage>
</organism>
<dbReference type="NCBIfam" id="TIGR00460">
    <property type="entry name" value="fmt"/>
    <property type="match status" value="1"/>
</dbReference>
<feature type="domain" description="Formyl transferase C-terminal" evidence="10">
    <location>
        <begin position="222"/>
        <end position="324"/>
    </location>
</feature>
<evidence type="ECO:0000256" key="1">
    <source>
        <dbReference type="ARBA" id="ARBA00002606"/>
    </source>
</evidence>
<comment type="catalytic activity">
    <reaction evidence="7 8">
        <text>L-methionyl-tRNA(fMet) + (6R)-10-formyltetrahydrofolate = N-formyl-L-methionyl-tRNA(fMet) + (6S)-5,6,7,8-tetrahydrofolate + H(+)</text>
        <dbReference type="Rhea" id="RHEA:24380"/>
        <dbReference type="Rhea" id="RHEA-COMP:9952"/>
        <dbReference type="Rhea" id="RHEA-COMP:9953"/>
        <dbReference type="ChEBI" id="CHEBI:15378"/>
        <dbReference type="ChEBI" id="CHEBI:57453"/>
        <dbReference type="ChEBI" id="CHEBI:78530"/>
        <dbReference type="ChEBI" id="CHEBI:78844"/>
        <dbReference type="ChEBI" id="CHEBI:195366"/>
        <dbReference type="EC" id="2.1.2.9"/>
    </reaction>
</comment>
<dbReference type="GO" id="GO:0005829">
    <property type="term" value="C:cytosol"/>
    <property type="evidence" value="ECO:0007669"/>
    <property type="project" value="TreeGrafter"/>
</dbReference>
<evidence type="ECO:0000259" key="10">
    <source>
        <dbReference type="Pfam" id="PF02911"/>
    </source>
</evidence>
<evidence type="ECO:0000256" key="4">
    <source>
        <dbReference type="ARBA" id="ARBA00016014"/>
    </source>
</evidence>
<dbReference type="CDD" id="cd08704">
    <property type="entry name" value="Met_tRNA_FMT_C"/>
    <property type="match status" value="1"/>
</dbReference>
<evidence type="ECO:0000256" key="6">
    <source>
        <dbReference type="ARBA" id="ARBA00022917"/>
    </source>
</evidence>
<dbReference type="CDD" id="cd08646">
    <property type="entry name" value="FMT_core_Met-tRNA-FMT_N"/>
    <property type="match status" value="1"/>
</dbReference>
<dbReference type="InterPro" id="IPR041711">
    <property type="entry name" value="Met-tRNA-FMT_N"/>
</dbReference>
<dbReference type="PANTHER" id="PTHR11138:SF5">
    <property type="entry name" value="METHIONYL-TRNA FORMYLTRANSFERASE, MITOCHONDRIAL"/>
    <property type="match status" value="1"/>
</dbReference>
<dbReference type="Gene3D" id="3.40.50.170">
    <property type="entry name" value="Formyl transferase, N-terminal domain"/>
    <property type="match status" value="1"/>
</dbReference>
<dbReference type="InterPro" id="IPR005793">
    <property type="entry name" value="Formyl_trans_C"/>
</dbReference>
<reference evidence="12" key="1">
    <citation type="submission" date="2016-11" db="EMBL/GenBank/DDBJ databases">
        <authorList>
            <person name="Varghese N."/>
            <person name="Submissions S."/>
        </authorList>
    </citation>
    <scope>NUCLEOTIDE SEQUENCE [LARGE SCALE GENOMIC DNA]</scope>
    <source>
        <strain evidence="12">CGMCC 1.7063</strain>
    </source>
</reference>
<dbReference type="SUPFAM" id="SSF50486">
    <property type="entry name" value="FMT C-terminal domain-like"/>
    <property type="match status" value="1"/>
</dbReference>
<dbReference type="Gene3D" id="3.10.25.10">
    <property type="entry name" value="Formyl transferase, C-terminal domain"/>
    <property type="match status" value="1"/>
</dbReference>
<feature type="domain" description="Formyl transferase N-terminal" evidence="9">
    <location>
        <begin position="22"/>
        <end position="199"/>
    </location>
</feature>
<keyword evidence="5 8" id="KW-0808">Transferase</keyword>
<dbReference type="InterPro" id="IPR011034">
    <property type="entry name" value="Formyl_transferase-like_C_sf"/>
</dbReference>
<evidence type="ECO:0000259" key="9">
    <source>
        <dbReference type="Pfam" id="PF00551"/>
    </source>
</evidence>
<evidence type="ECO:0000313" key="11">
    <source>
        <dbReference type="EMBL" id="SHF32913.1"/>
    </source>
</evidence>
<dbReference type="InterPro" id="IPR005794">
    <property type="entry name" value="Fmt"/>
</dbReference>
<evidence type="ECO:0000256" key="7">
    <source>
        <dbReference type="ARBA" id="ARBA00048558"/>
    </source>
</evidence>
<dbReference type="EC" id="2.1.2.9" evidence="3 8"/>